<dbReference type="CDD" id="cd17535">
    <property type="entry name" value="REC_NarL-like"/>
    <property type="match status" value="1"/>
</dbReference>
<dbReference type="Pfam" id="PF00072">
    <property type="entry name" value="Response_reg"/>
    <property type="match status" value="1"/>
</dbReference>
<dbReference type="PANTHER" id="PTHR43214:SF43">
    <property type="entry name" value="TWO-COMPONENT RESPONSE REGULATOR"/>
    <property type="match status" value="1"/>
</dbReference>
<dbReference type="SUPFAM" id="SSF46894">
    <property type="entry name" value="C-terminal effector domain of the bipartite response regulators"/>
    <property type="match status" value="1"/>
</dbReference>
<dbReference type="SMART" id="SM00448">
    <property type="entry name" value="REC"/>
    <property type="match status" value="1"/>
</dbReference>
<dbReference type="OrthoDB" id="9797341at2"/>
<evidence type="ECO:0000256" key="2">
    <source>
        <dbReference type="ARBA" id="ARBA00023125"/>
    </source>
</evidence>
<sequence length="208" mass="22773">MHKESLKIIIIDDHPVVLQGFSYMLANIAGMELVGEFADADTGLAFLRTEHVDIVLLDINLPGKNGIDACEEIQAINPMCKVIAISNLNEYSIIQRMLRAGASGYLLKNASSDEVLDAIHQVACGGNALSLNVQTIIDSAHSGDLPVITRREKEVLQLLSQGLSSGEIGERIFISPLTVESHRRNLLQKFKVVNVAALIHKAMEMKYI</sequence>
<dbReference type="InterPro" id="IPR039420">
    <property type="entry name" value="WalR-like"/>
</dbReference>
<evidence type="ECO:0000313" key="7">
    <source>
        <dbReference type="Proteomes" id="UP000238034"/>
    </source>
</evidence>
<accession>A0A2T0TU76</accession>
<feature type="domain" description="HTH luxR-type" evidence="4">
    <location>
        <begin position="141"/>
        <end position="206"/>
    </location>
</feature>
<dbReference type="CDD" id="cd06170">
    <property type="entry name" value="LuxR_C_like"/>
    <property type="match status" value="1"/>
</dbReference>
<dbReference type="SUPFAM" id="SSF52172">
    <property type="entry name" value="CheY-like"/>
    <property type="match status" value="1"/>
</dbReference>
<gene>
    <name evidence="6" type="ORF">B0I27_11285</name>
</gene>
<dbReference type="GO" id="GO:0006355">
    <property type="term" value="P:regulation of DNA-templated transcription"/>
    <property type="evidence" value="ECO:0007669"/>
    <property type="project" value="InterPro"/>
</dbReference>
<feature type="domain" description="Response regulatory" evidence="5">
    <location>
        <begin position="7"/>
        <end position="123"/>
    </location>
</feature>
<name>A0A2T0TU76_9SPHI</name>
<proteinExistence type="predicted"/>
<dbReference type="PANTHER" id="PTHR43214">
    <property type="entry name" value="TWO-COMPONENT RESPONSE REGULATOR"/>
    <property type="match status" value="1"/>
</dbReference>
<protein>
    <submittedName>
        <fullName evidence="6">LuxR family two component transcriptional regulator</fullName>
    </submittedName>
</protein>
<dbReference type="GO" id="GO:0003677">
    <property type="term" value="F:DNA binding"/>
    <property type="evidence" value="ECO:0007669"/>
    <property type="project" value="UniProtKB-KW"/>
</dbReference>
<organism evidence="6 7">
    <name type="scientific">Arcticibacter pallidicorallinus</name>
    <dbReference type="NCBI Taxonomy" id="1259464"/>
    <lineage>
        <taxon>Bacteria</taxon>
        <taxon>Pseudomonadati</taxon>
        <taxon>Bacteroidota</taxon>
        <taxon>Sphingobacteriia</taxon>
        <taxon>Sphingobacteriales</taxon>
        <taxon>Sphingobacteriaceae</taxon>
        <taxon>Arcticibacter</taxon>
    </lineage>
</organism>
<dbReference type="Pfam" id="PF00196">
    <property type="entry name" value="GerE"/>
    <property type="match status" value="1"/>
</dbReference>
<dbReference type="EMBL" id="PVTH01000012">
    <property type="protein sequence ID" value="PRY49200.1"/>
    <property type="molecule type" value="Genomic_DNA"/>
</dbReference>
<dbReference type="GO" id="GO:0000160">
    <property type="term" value="P:phosphorelay signal transduction system"/>
    <property type="evidence" value="ECO:0007669"/>
    <property type="project" value="InterPro"/>
</dbReference>
<dbReference type="Proteomes" id="UP000238034">
    <property type="component" value="Unassembled WGS sequence"/>
</dbReference>
<dbReference type="InterPro" id="IPR011006">
    <property type="entry name" value="CheY-like_superfamily"/>
</dbReference>
<evidence type="ECO:0000256" key="1">
    <source>
        <dbReference type="ARBA" id="ARBA00022553"/>
    </source>
</evidence>
<evidence type="ECO:0000256" key="3">
    <source>
        <dbReference type="PROSITE-ProRule" id="PRU00169"/>
    </source>
</evidence>
<dbReference type="Gene3D" id="3.40.50.2300">
    <property type="match status" value="1"/>
</dbReference>
<evidence type="ECO:0000259" key="5">
    <source>
        <dbReference type="PROSITE" id="PS50110"/>
    </source>
</evidence>
<dbReference type="InterPro" id="IPR000792">
    <property type="entry name" value="Tscrpt_reg_LuxR_C"/>
</dbReference>
<reference evidence="6 7" key="1">
    <citation type="submission" date="2018-03" db="EMBL/GenBank/DDBJ databases">
        <title>Genomic Encyclopedia of Type Strains, Phase III (KMG-III): the genomes of soil and plant-associated and newly described type strains.</title>
        <authorList>
            <person name="Whitman W."/>
        </authorList>
    </citation>
    <scope>NUCLEOTIDE SEQUENCE [LARGE SCALE GENOMIC DNA]</scope>
    <source>
        <strain evidence="6 7">CGMCC 1.9313</strain>
    </source>
</reference>
<keyword evidence="1 3" id="KW-0597">Phosphoprotein</keyword>
<evidence type="ECO:0000259" key="4">
    <source>
        <dbReference type="PROSITE" id="PS50043"/>
    </source>
</evidence>
<dbReference type="PROSITE" id="PS00622">
    <property type="entry name" value="HTH_LUXR_1"/>
    <property type="match status" value="1"/>
</dbReference>
<keyword evidence="2" id="KW-0238">DNA-binding</keyword>
<dbReference type="RefSeq" id="WP_106295119.1">
    <property type="nucleotide sequence ID" value="NZ_PVTH01000012.1"/>
</dbReference>
<keyword evidence="7" id="KW-1185">Reference proteome</keyword>
<dbReference type="PRINTS" id="PR00038">
    <property type="entry name" value="HTHLUXR"/>
</dbReference>
<dbReference type="InterPro" id="IPR016032">
    <property type="entry name" value="Sig_transdc_resp-reg_C-effctor"/>
</dbReference>
<dbReference type="PROSITE" id="PS50110">
    <property type="entry name" value="RESPONSE_REGULATORY"/>
    <property type="match status" value="1"/>
</dbReference>
<comment type="caution">
    <text evidence="6">The sequence shown here is derived from an EMBL/GenBank/DDBJ whole genome shotgun (WGS) entry which is preliminary data.</text>
</comment>
<feature type="modified residue" description="4-aspartylphosphate" evidence="3">
    <location>
        <position position="58"/>
    </location>
</feature>
<dbReference type="AlphaFoldDB" id="A0A2T0TU76"/>
<dbReference type="PROSITE" id="PS50043">
    <property type="entry name" value="HTH_LUXR_2"/>
    <property type="match status" value="1"/>
</dbReference>
<dbReference type="InterPro" id="IPR058245">
    <property type="entry name" value="NreC/VraR/RcsB-like_REC"/>
</dbReference>
<evidence type="ECO:0000313" key="6">
    <source>
        <dbReference type="EMBL" id="PRY49200.1"/>
    </source>
</evidence>
<dbReference type="InterPro" id="IPR001789">
    <property type="entry name" value="Sig_transdc_resp-reg_receiver"/>
</dbReference>
<dbReference type="SMART" id="SM00421">
    <property type="entry name" value="HTH_LUXR"/>
    <property type="match status" value="1"/>
</dbReference>